<dbReference type="AlphaFoldDB" id="A0AAD1XPE6"/>
<keyword evidence="3" id="KW-1185">Reference proteome</keyword>
<evidence type="ECO:0000313" key="2">
    <source>
        <dbReference type="EMBL" id="CAI2376359.1"/>
    </source>
</evidence>
<dbReference type="EMBL" id="CAMPGE010017916">
    <property type="protein sequence ID" value="CAI2376359.1"/>
    <property type="molecule type" value="Genomic_DNA"/>
</dbReference>
<evidence type="ECO:0000256" key="1">
    <source>
        <dbReference type="SAM" id="MobiDB-lite"/>
    </source>
</evidence>
<organism evidence="2 3">
    <name type="scientific">Euplotes crassus</name>
    <dbReference type="NCBI Taxonomy" id="5936"/>
    <lineage>
        <taxon>Eukaryota</taxon>
        <taxon>Sar</taxon>
        <taxon>Alveolata</taxon>
        <taxon>Ciliophora</taxon>
        <taxon>Intramacronucleata</taxon>
        <taxon>Spirotrichea</taxon>
        <taxon>Hypotrichia</taxon>
        <taxon>Euplotida</taxon>
        <taxon>Euplotidae</taxon>
        <taxon>Moneuplotes</taxon>
    </lineage>
</organism>
<accession>A0AAD1XPE6</accession>
<dbReference type="Proteomes" id="UP001295684">
    <property type="component" value="Unassembled WGS sequence"/>
</dbReference>
<sequence length="140" mass="16309">MDPNGDLQFEKLYRSKGTLIKTRNLPYNIKKNKLQRLTFSPEIRNPNSRLLEESMGPMSTIDEDGSLKPHNVSKFMIPPPSPLFTFDEDDNKYRLEIKKQKVNKLDKLISKLDARVKEIDDLPPVFCSADFRQRINRLGM</sequence>
<proteinExistence type="predicted"/>
<protein>
    <submittedName>
        <fullName evidence="2">Uncharacterized protein</fullName>
    </submittedName>
</protein>
<name>A0AAD1XPE6_EUPCR</name>
<comment type="caution">
    <text evidence="2">The sequence shown here is derived from an EMBL/GenBank/DDBJ whole genome shotgun (WGS) entry which is preliminary data.</text>
</comment>
<feature type="region of interest" description="Disordered" evidence="1">
    <location>
        <begin position="48"/>
        <end position="72"/>
    </location>
</feature>
<gene>
    <name evidence="2" type="ORF">ECRASSUSDP1_LOCUS17728</name>
</gene>
<reference evidence="2" key="1">
    <citation type="submission" date="2023-07" db="EMBL/GenBank/DDBJ databases">
        <authorList>
            <consortium name="AG Swart"/>
            <person name="Singh M."/>
            <person name="Singh A."/>
            <person name="Seah K."/>
            <person name="Emmerich C."/>
        </authorList>
    </citation>
    <scope>NUCLEOTIDE SEQUENCE</scope>
    <source>
        <strain evidence="2">DP1</strain>
    </source>
</reference>
<evidence type="ECO:0000313" key="3">
    <source>
        <dbReference type="Proteomes" id="UP001295684"/>
    </source>
</evidence>